<dbReference type="EMBL" id="JFZA02000037">
    <property type="protein sequence ID" value="KFG89048.1"/>
    <property type="molecule type" value="Genomic_DNA"/>
</dbReference>
<dbReference type="PANTHER" id="PTHR11552:SF147">
    <property type="entry name" value="CHOLINE DEHYDROGENASE, MITOCHONDRIAL"/>
    <property type="match status" value="1"/>
</dbReference>
<organism evidence="7 8">
    <name type="scientific">Sphingobium herbicidovorans (strain ATCC 700291 / DSM 11019 / CCUG 56400 / KCTC 2939 / LMG 18315 / NBRC 16415 / MH)</name>
    <name type="common">Sphingomonas herbicidovorans</name>
    <dbReference type="NCBI Taxonomy" id="1219045"/>
    <lineage>
        <taxon>Bacteria</taxon>
        <taxon>Pseudomonadati</taxon>
        <taxon>Pseudomonadota</taxon>
        <taxon>Alphaproteobacteria</taxon>
        <taxon>Sphingomonadales</taxon>
        <taxon>Sphingomonadaceae</taxon>
        <taxon>Sphingobium</taxon>
    </lineage>
</organism>
<dbReference type="GO" id="GO:0016614">
    <property type="term" value="F:oxidoreductase activity, acting on CH-OH group of donors"/>
    <property type="evidence" value="ECO:0007669"/>
    <property type="project" value="InterPro"/>
</dbReference>
<evidence type="ECO:0000256" key="5">
    <source>
        <dbReference type="RuleBase" id="RU003968"/>
    </source>
</evidence>
<keyword evidence="4 5" id="KW-0274">FAD</keyword>
<protein>
    <submittedName>
        <fullName evidence="7">Glucose-methanol-choline oxidoreductase</fullName>
    </submittedName>
</protein>
<feature type="domain" description="Glucose-methanol-choline oxidoreductase N-terminal" evidence="6">
    <location>
        <begin position="6"/>
        <end position="29"/>
    </location>
</feature>
<gene>
    <name evidence="7" type="ORF">BV98_003166</name>
</gene>
<name>A0A086P6N0_SPHHM</name>
<dbReference type="STRING" id="76947.GCA_002080435_02661"/>
<dbReference type="AlphaFoldDB" id="A0A086P6N0"/>
<dbReference type="eggNOG" id="COG2303">
    <property type="taxonomic scope" value="Bacteria"/>
</dbReference>
<reference evidence="7" key="1">
    <citation type="submission" date="2014-08" db="EMBL/GenBank/DDBJ databases">
        <title>Draft genome sequences of Sphingobium herbicidovorans.</title>
        <authorList>
            <person name="Gan H.M."/>
            <person name="Gan H.Y."/>
            <person name="Savka M.A."/>
        </authorList>
    </citation>
    <scope>NUCLEOTIDE SEQUENCE [LARGE SCALE GENOMIC DNA]</scope>
    <source>
        <strain evidence="7">NBRC 16415</strain>
    </source>
</reference>
<evidence type="ECO:0000256" key="3">
    <source>
        <dbReference type="ARBA" id="ARBA00022630"/>
    </source>
</evidence>
<comment type="caution">
    <text evidence="7">The sequence shown here is derived from an EMBL/GenBank/DDBJ whole genome shotgun (WGS) entry which is preliminary data.</text>
</comment>
<dbReference type="InterPro" id="IPR000172">
    <property type="entry name" value="GMC_OxRdtase_N"/>
</dbReference>
<dbReference type="PROSITE" id="PS00623">
    <property type="entry name" value="GMC_OXRED_1"/>
    <property type="match status" value="1"/>
</dbReference>
<dbReference type="PANTHER" id="PTHR11552">
    <property type="entry name" value="GLUCOSE-METHANOL-CHOLINE GMC OXIDOREDUCTASE"/>
    <property type="match status" value="1"/>
</dbReference>
<dbReference type="SUPFAM" id="SSF51905">
    <property type="entry name" value="FAD/NAD(P)-binding domain"/>
    <property type="match status" value="1"/>
</dbReference>
<keyword evidence="8" id="KW-1185">Reference proteome</keyword>
<keyword evidence="3 5" id="KW-0285">Flavoprotein</keyword>
<dbReference type="GO" id="GO:0050660">
    <property type="term" value="F:flavin adenine dinucleotide binding"/>
    <property type="evidence" value="ECO:0007669"/>
    <property type="project" value="InterPro"/>
</dbReference>
<dbReference type="PATRIC" id="fig|1219045.3.peg.3216"/>
<comment type="cofactor">
    <cofactor evidence="1">
        <name>FAD</name>
        <dbReference type="ChEBI" id="CHEBI:57692"/>
    </cofactor>
</comment>
<comment type="similarity">
    <text evidence="2 5">Belongs to the GMC oxidoreductase family.</text>
</comment>
<evidence type="ECO:0000313" key="7">
    <source>
        <dbReference type="EMBL" id="KFG89048.1"/>
    </source>
</evidence>
<evidence type="ECO:0000259" key="6">
    <source>
        <dbReference type="PROSITE" id="PS00623"/>
    </source>
</evidence>
<accession>A0A086P6N0</accession>
<evidence type="ECO:0000256" key="2">
    <source>
        <dbReference type="ARBA" id="ARBA00010790"/>
    </source>
</evidence>
<dbReference type="InterPro" id="IPR012132">
    <property type="entry name" value="GMC_OxRdtase"/>
</dbReference>
<dbReference type="Proteomes" id="UP000024284">
    <property type="component" value="Unassembled WGS sequence"/>
</dbReference>
<dbReference type="InterPro" id="IPR036188">
    <property type="entry name" value="FAD/NAD-bd_sf"/>
</dbReference>
<proteinExistence type="inferred from homology"/>
<dbReference type="Pfam" id="PF00732">
    <property type="entry name" value="GMC_oxred_N"/>
    <property type="match status" value="1"/>
</dbReference>
<evidence type="ECO:0000256" key="1">
    <source>
        <dbReference type="ARBA" id="ARBA00001974"/>
    </source>
</evidence>
<evidence type="ECO:0000256" key="4">
    <source>
        <dbReference type="ARBA" id="ARBA00022827"/>
    </source>
</evidence>
<evidence type="ECO:0000313" key="8">
    <source>
        <dbReference type="Proteomes" id="UP000024284"/>
    </source>
</evidence>
<sequence length="68" mass="7318">MYTPRGKVLGGSSSINGMVYDRGAAADYDGWRQLGNEGWSYDDVLPYFKKLEDSSPAARTAIMAAAAP</sequence>
<dbReference type="Gene3D" id="3.50.50.60">
    <property type="entry name" value="FAD/NAD(P)-binding domain"/>
    <property type="match status" value="1"/>
</dbReference>